<name>A0A2T3NXA1_9GAMM</name>
<keyword evidence="2" id="KW-0812">Transmembrane</keyword>
<dbReference type="OrthoDB" id="5897244at2"/>
<evidence type="ECO:0000259" key="3">
    <source>
        <dbReference type="Pfam" id="PF05170"/>
    </source>
</evidence>
<feature type="compositionally biased region" description="Low complexity" evidence="1">
    <location>
        <begin position="1014"/>
        <end position="1025"/>
    </location>
</feature>
<gene>
    <name evidence="4" type="ORF">C9I98_08300</name>
</gene>
<dbReference type="InterPro" id="IPR052894">
    <property type="entry name" value="AsmA-related"/>
</dbReference>
<dbReference type="PANTHER" id="PTHR30441">
    <property type="entry name" value="DUF748 DOMAIN-CONTAINING PROTEIN"/>
    <property type="match status" value="1"/>
</dbReference>
<feature type="transmembrane region" description="Helical" evidence="2">
    <location>
        <begin position="33"/>
        <end position="53"/>
    </location>
</feature>
<dbReference type="Proteomes" id="UP000241771">
    <property type="component" value="Unassembled WGS sequence"/>
</dbReference>
<sequence>MSQEKKTPTATATHSQPQQPVGKHHRLRKLAKWVGIGLATPIAITTTVLSYGIQVDLNPYREDISQWLSSSLERDVQIEGDIGLLLSFRPEVNFNGVNIANIDAFQWQPMLSSGKLSAKIGVLPLINGTLAVDYLELEDIRLNLGKSHNGEVNWVFGSAQPNASEKTTQPQESGSPLTLALSEHITATNIALVYEDQSEGLYFDWYLNNLTLSQPEDNWQFAAQGSVIGQTYDIRLAGDLEQLINHQQGKLAASGQFAGAELNIDAEIVPPSQGESVADVALNWQNTQPIEALLGLDVKHVAPLNITTQLRASANSLSVKELVIDSPITQGNGYLDITLGEHNTIDGELTIPLIDLRPWLQPEPMPMMRAFSSAPPQQSPLQRALDQWLMKTTTRLDLAVHEIKGLGTPVENLSLSVTGKDGVLAAPMTADIAEVPFRGQAELNATSGLSTLDISLGAKQSPLGEMARWLTGMPYARGNLDYAELLVNTQGTKLSEWLNNSQVALAVDKAIVEWGSEASFSIDQARLSAGINQPFQSDIQGQLMGLPAHIQARAGTLGDILNQRDWQTTLTLDSPALNINAKGLLKQTRWQEGSWFDLTIHGDDASKLSPWLGTQTNISGAINIDGKLNYQQGWVALAMPNLNVMDSQGDINVRWRPDAQRPFLHLDANFAKLDFTQFGQFINDEELPQVEQTVPTQGVNLDVPLLGSEIVIADADLNVQVDTLKWAQQQIDDLTFNGQLRDGRMSPAPFKARYIGSEYSGDLALGINNAAIDAKLNLAVSQPDVGAILSTFDISNDFDIQLQRARLAVALSGSTLLELMEHTSVNAELFGGQASIADSYTGKAMTVKLDNGRFLTGPDTATVLSFHGIAAGQATRFKLDTLSLKQVNDGRDTLPVNLALNIGDMRFDAHSQLALPIDMQNLDMAFEAYTPNLDRFAAFSDIELPPYGPLTLKAQLASNQEGYHLSDLLIQVNESQLTGKGSYLPPLKPDAIPHLSLALRAPFIQLDDFKAGDWQPWEPEQPQEQATAKEGNLKQEATTDEATTKEASNNEQVEPAPQTALISPEGLDMLTANFQLNVGEVRSGNDWLGSGELDWHLKDGIFTLEPLHVKLPGGDIKLDSTIKAQGEMFDIQFNGNITNFDYGVLARRLSPETDMHGRLSTEFQLTSLANSPDTLMNNANGFIGFAVWPQTFEADLIDLWAVSLTDAILPSFTKDDPSVLNCVAAGLDIKQGQMQQRDLMLDTTRIQVNGQFDASYADRQFGLYLRPQSKRAQIFSLQTPVEVTGKFEDFDFSVPLSAILETSVRFTTSPVISPLRWLVEKPIAPNGSQQCELIWQGKA</sequence>
<keyword evidence="2" id="KW-1133">Transmembrane helix</keyword>
<reference evidence="4 5" key="1">
    <citation type="submission" date="2018-01" db="EMBL/GenBank/DDBJ databases">
        <title>Whole genome sequencing of Histamine producing bacteria.</title>
        <authorList>
            <person name="Butler K."/>
        </authorList>
    </citation>
    <scope>NUCLEOTIDE SEQUENCE [LARGE SCALE GENOMIC DNA]</scope>
    <source>
        <strain evidence="4 5">DSM 100436</strain>
    </source>
</reference>
<evidence type="ECO:0000313" key="5">
    <source>
        <dbReference type="Proteomes" id="UP000241771"/>
    </source>
</evidence>
<dbReference type="GO" id="GO:0090313">
    <property type="term" value="P:regulation of protein targeting to membrane"/>
    <property type="evidence" value="ECO:0007669"/>
    <property type="project" value="TreeGrafter"/>
</dbReference>
<feature type="compositionally biased region" description="Polar residues" evidence="1">
    <location>
        <begin position="8"/>
        <end position="19"/>
    </location>
</feature>
<dbReference type="RefSeq" id="WP_036831447.1">
    <property type="nucleotide sequence ID" value="NZ_JGVO01001589.1"/>
</dbReference>
<proteinExistence type="predicted"/>
<dbReference type="InterPro" id="IPR007844">
    <property type="entry name" value="AsmA"/>
</dbReference>
<dbReference type="Pfam" id="PF05170">
    <property type="entry name" value="AsmA"/>
    <property type="match status" value="2"/>
</dbReference>
<organism evidence="4 5">
    <name type="scientific">Photobacterium sanctipauli</name>
    <dbReference type="NCBI Taxonomy" id="1342794"/>
    <lineage>
        <taxon>Bacteria</taxon>
        <taxon>Pseudomonadati</taxon>
        <taxon>Pseudomonadota</taxon>
        <taxon>Gammaproteobacteria</taxon>
        <taxon>Vibrionales</taxon>
        <taxon>Vibrionaceae</taxon>
        <taxon>Photobacterium</taxon>
    </lineage>
</organism>
<evidence type="ECO:0000256" key="1">
    <source>
        <dbReference type="SAM" id="MobiDB-lite"/>
    </source>
</evidence>
<accession>A0A2T3NXA1</accession>
<keyword evidence="2" id="KW-0472">Membrane</keyword>
<feature type="domain" description="AsmA" evidence="3">
    <location>
        <begin position="886"/>
        <end position="1186"/>
    </location>
</feature>
<feature type="domain" description="AsmA" evidence="3">
    <location>
        <begin position="49"/>
        <end position="204"/>
    </location>
</feature>
<comment type="caution">
    <text evidence="4">The sequence shown here is derived from an EMBL/GenBank/DDBJ whole genome shotgun (WGS) entry which is preliminary data.</text>
</comment>
<dbReference type="GO" id="GO:0005886">
    <property type="term" value="C:plasma membrane"/>
    <property type="evidence" value="ECO:0007669"/>
    <property type="project" value="TreeGrafter"/>
</dbReference>
<evidence type="ECO:0000256" key="2">
    <source>
        <dbReference type="SAM" id="Phobius"/>
    </source>
</evidence>
<evidence type="ECO:0000313" key="4">
    <source>
        <dbReference type="EMBL" id="PSW20828.1"/>
    </source>
</evidence>
<protein>
    <submittedName>
        <fullName evidence="4">AsmA family protein</fullName>
    </submittedName>
</protein>
<keyword evidence="5" id="KW-1185">Reference proteome</keyword>
<feature type="region of interest" description="Disordered" evidence="1">
    <location>
        <begin position="1013"/>
        <end position="1057"/>
    </location>
</feature>
<dbReference type="EMBL" id="PYMA01000003">
    <property type="protein sequence ID" value="PSW20828.1"/>
    <property type="molecule type" value="Genomic_DNA"/>
</dbReference>
<dbReference type="PANTHER" id="PTHR30441:SF8">
    <property type="entry name" value="DUF748 DOMAIN-CONTAINING PROTEIN"/>
    <property type="match status" value="1"/>
</dbReference>
<feature type="region of interest" description="Disordered" evidence="1">
    <location>
        <begin position="1"/>
        <end position="25"/>
    </location>
</feature>